<dbReference type="AlphaFoldDB" id="A0AAQ3JJJ3"/>
<reference evidence="1" key="1">
    <citation type="submission" date="2023-08" db="EMBL/GenBank/DDBJ databases">
        <title>Complete Genome Sequences of butyrate producing Anaerostipes hadrus strains BA1 and GIF7 isolated from the terminal ileum of a healthy lean male.</title>
        <authorList>
            <person name="Low A."/>
            <person name="Sheludchenko M."/>
            <person name="Cheng H.E."/>
            <person name="Koh X.Q."/>
            <person name="Lee J."/>
        </authorList>
    </citation>
    <scope>NUCLEOTIDE SEQUENCE</scope>
    <source>
        <strain evidence="1">BA1</strain>
    </source>
</reference>
<evidence type="ECO:0000313" key="1">
    <source>
        <dbReference type="EMBL" id="WMD17412.1"/>
    </source>
</evidence>
<protein>
    <submittedName>
        <fullName evidence="1">DUF3789 domain-containing protein</fullName>
    </submittedName>
</protein>
<dbReference type="RefSeq" id="WP_306857882.1">
    <property type="nucleotide sequence ID" value="NZ_CP132968.1"/>
</dbReference>
<dbReference type="GeneID" id="92740694"/>
<sequence>MIVGFLSGLFIGLVAGAAVMALCQAAKERDDL</sequence>
<name>A0AAQ3JJJ3_ANAHA</name>
<evidence type="ECO:0000313" key="2">
    <source>
        <dbReference type="Proteomes" id="UP001243496"/>
    </source>
</evidence>
<gene>
    <name evidence="1" type="ORF">RBI15_04780</name>
</gene>
<proteinExistence type="predicted"/>
<organism evidence="1 2">
    <name type="scientific">Anaerostipes hadrus</name>
    <dbReference type="NCBI Taxonomy" id="649756"/>
    <lineage>
        <taxon>Bacteria</taxon>
        <taxon>Bacillati</taxon>
        <taxon>Bacillota</taxon>
        <taxon>Clostridia</taxon>
        <taxon>Lachnospirales</taxon>
        <taxon>Lachnospiraceae</taxon>
        <taxon>Anaerostipes</taxon>
    </lineage>
</organism>
<dbReference type="Proteomes" id="UP001243496">
    <property type="component" value="Chromosome"/>
</dbReference>
<dbReference type="EMBL" id="CP132968">
    <property type="protein sequence ID" value="WMD17412.1"/>
    <property type="molecule type" value="Genomic_DNA"/>
</dbReference>
<accession>A0AAQ3JJJ3</accession>